<dbReference type="AlphaFoldDB" id="A0A843YBI5"/>
<evidence type="ECO:0000313" key="4">
    <source>
        <dbReference type="Proteomes" id="UP000444174"/>
    </source>
</evidence>
<keyword evidence="4" id="KW-1185">Reference proteome</keyword>
<comment type="similarity">
    <text evidence="1 2">Belongs to the DegT/DnrJ/EryC1 family.</text>
</comment>
<dbReference type="EMBL" id="WIBF01000001">
    <property type="protein sequence ID" value="MQQ07025.1"/>
    <property type="molecule type" value="Genomic_DNA"/>
</dbReference>
<dbReference type="GO" id="GO:0008483">
    <property type="term" value="F:transaminase activity"/>
    <property type="evidence" value="ECO:0007669"/>
    <property type="project" value="UniProtKB-KW"/>
</dbReference>
<dbReference type="GO" id="GO:0000271">
    <property type="term" value="P:polysaccharide biosynthetic process"/>
    <property type="evidence" value="ECO:0007669"/>
    <property type="project" value="TreeGrafter"/>
</dbReference>
<evidence type="ECO:0000256" key="2">
    <source>
        <dbReference type="RuleBase" id="RU004508"/>
    </source>
</evidence>
<dbReference type="Gene3D" id="3.90.1150.10">
    <property type="entry name" value="Aspartate Aminotransferase, domain 1"/>
    <property type="match status" value="1"/>
</dbReference>
<keyword evidence="3" id="KW-0032">Aminotransferase</keyword>
<dbReference type="InterPro" id="IPR015424">
    <property type="entry name" value="PyrdxlP-dep_Trfase"/>
</dbReference>
<keyword evidence="3" id="KW-0808">Transferase</keyword>
<dbReference type="Pfam" id="PF01041">
    <property type="entry name" value="DegT_DnrJ_EryC1"/>
    <property type="match status" value="1"/>
</dbReference>
<name>A0A843YBI5_9RHOB</name>
<evidence type="ECO:0000313" key="3">
    <source>
        <dbReference type="EMBL" id="MQQ07025.1"/>
    </source>
</evidence>
<accession>A0A843YBI5</accession>
<protein>
    <submittedName>
        <fullName evidence="3">DegT/DnrJ/EryC1/StrS family aminotransferase</fullName>
    </submittedName>
</protein>
<reference evidence="3 4" key="1">
    <citation type="submission" date="2019-10" db="EMBL/GenBank/DDBJ databases">
        <title>Epibacterium sp. nov., isolated from seawater.</title>
        <authorList>
            <person name="Zhang X."/>
            <person name="Li N."/>
        </authorList>
    </citation>
    <scope>NUCLEOTIDE SEQUENCE [LARGE SCALE GENOMIC DNA]</scope>
    <source>
        <strain evidence="3 4">SM1979</strain>
    </source>
</reference>
<dbReference type="InterPro" id="IPR015421">
    <property type="entry name" value="PyrdxlP-dep_Trfase_major"/>
</dbReference>
<dbReference type="Gene3D" id="3.40.640.10">
    <property type="entry name" value="Type I PLP-dependent aspartate aminotransferase-like (Major domain)"/>
    <property type="match status" value="1"/>
</dbReference>
<dbReference type="SUPFAM" id="SSF53383">
    <property type="entry name" value="PLP-dependent transferases"/>
    <property type="match status" value="1"/>
</dbReference>
<sequence>MYVIRSKEIQFSDSAVTGGDRAALAEWIAAGGSLTRGVETAQFEREIADWLGVRHAVMVNSGASANLVLAYALKQGGFLRNLRAIVPALCRPTTIAPLIQLGFQISLCDCDPQTLNIDLDQLETLLQDQSPAVLMLPHVLGVPCDMAAIQTLCEQYQVILLEDAREALGSVVCGRKVGTFGTAASFSLRDGYQLSTVEGGLVVTDDTDLHQMALSLRDYGMRVIQGTDRRARLCDRLGHTGPQVHPGFLNAGFGLNGSEINAFLGRRKIHQLDASTARRDRNRSILSQALDGFFTQFSPGDATSCTGFGTLVRNRDEVVEFLRQNRVASRAMIAPNIARLPFWYAQHGAQPMPEADQIHETGLCLPVHAGLDEMQMVRIADLVAKIADPV</sequence>
<comment type="caution">
    <text evidence="3">The sequence shown here is derived from an EMBL/GenBank/DDBJ whole genome shotgun (WGS) entry which is preliminary data.</text>
</comment>
<dbReference type="PIRSF" id="PIRSF000390">
    <property type="entry name" value="PLP_StrS"/>
    <property type="match status" value="1"/>
</dbReference>
<dbReference type="Proteomes" id="UP000444174">
    <property type="component" value="Unassembled WGS sequence"/>
</dbReference>
<dbReference type="PANTHER" id="PTHR30244">
    <property type="entry name" value="TRANSAMINASE"/>
    <property type="match status" value="1"/>
</dbReference>
<dbReference type="GO" id="GO:0030170">
    <property type="term" value="F:pyridoxal phosphate binding"/>
    <property type="evidence" value="ECO:0007669"/>
    <property type="project" value="TreeGrafter"/>
</dbReference>
<dbReference type="InterPro" id="IPR015422">
    <property type="entry name" value="PyrdxlP-dep_Trfase_small"/>
</dbReference>
<organism evidence="3 4">
    <name type="scientific">Tritonibacter litoralis</name>
    <dbReference type="NCBI Taxonomy" id="2662264"/>
    <lineage>
        <taxon>Bacteria</taxon>
        <taxon>Pseudomonadati</taxon>
        <taxon>Pseudomonadota</taxon>
        <taxon>Alphaproteobacteria</taxon>
        <taxon>Rhodobacterales</taxon>
        <taxon>Paracoccaceae</taxon>
        <taxon>Tritonibacter</taxon>
    </lineage>
</organism>
<keyword evidence="2" id="KW-0663">Pyridoxal phosphate</keyword>
<gene>
    <name evidence="3" type="ORF">GFB49_01010</name>
</gene>
<dbReference type="InterPro" id="IPR000653">
    <property type="entry name" value="DegT/StrS_aminotransferase"/>
</dbReference>
<dbReference type="PANTHER" id="PTHR30244:SF34">
    <property type="entry name" value="DTDP-4-AMINO-4,6-DIDEOXYGALACTOSE TRANSAMINASE"/>
    <property type="match status" value="1"/>
</dbReference>
<dbReference type="RefSeq" id="WP_153213945.1">
    <property type="nucleotide sequence ID" value="NZ_WIBF01000001.1"/>
</dbReference>
<proteinExistence type="inferred from homology"/>
<evidence type="ECO:0000256" key="1">
    <source>
        <dbReference type="ARBA" id="ARBA00037999"/>
    </source>
</evidence>